<evidence type="ECO:0000313" key="2">
    <source>
        <dbReference type="Proteomes" id="UP001634747"/>
    </source>
</evidence>
<dbReference type="Proteomes" id="UP001634747">
    <property type="component" value="Unassembled WGS sequence"/>
</dbReference>
<evidence type="ECO:0008006" key="3">
    <source>
        <dbReference type="Google" id="ProtNLM"/>
    </source>
</evidence>
<gene>
    <name evidence="1" type="ORF">ACK2TP_07860</name>
</gene>
<sequence>MSLQKMLYDRRAAAFALSLSLRSIDYLLAEKKLAFRRLGKKVLITHAELTSFAYGTDDLPTLSGVAV</sequence>
<reference evidence="1 2" key="1">
    <citation type="submission" date="2024-12" db="EMBL/GenBank/DDBJ databases">
        <authorList>
            <person name="Lee Y."/>
        </authorList>
    </citation>
    <scope>NUCLEOTIDE SEQUENCE [LARGE SCALE GENOMIC DNA]</scope>
    <source>
        <strain evidence="1 2">03SUJ4</strain>
    </source>
</reference>
<organism evidence="1 2">
    <name type="scientific">Terriglobus aquaticus</name>
    <dbReference type="NCBI Taxonomy" id="940139"/>
    <lineage>
        <taxon>Bacteria</taxon>
        <taxon>Pseudomonadati</taxon>
        <taxon>Acidobacteriota</taxon>
        <taxon>Terriglobia</taxon>
        <taxon>Terriglobales</taxon>
        <taxon>Acidobacteriaceae</taxon>
        <taxon>Terriglobus</taxon>
    </lineage>
</organism>
<comment type="caution">
    <text evidence="1">The sequence shown here is derived from an EMBL/GenBank/DDBJ whole genome shotgun (WGS) entry which is preliminary data.</text>
</comment>
<keyword evidence="2" id="KW-1185">Reference proteome</keyword>
<accession>A0ABW9KM57</accession>
<name>A0ABW9KM57_9BACT</name>
<evidence type="ECO:0000313" key="1">
    <source>
        <dbReference type="EMBL" id="MFN2975675.1"/>
    </source>
</evidence>
<dbReference type="EMBL" id="JBJYXY010000001">
    <property type="protein sequence ID" value="MFN2975675.1"/>
    <property type="molecule type" value="Genomic_DNA"/>
</dbReference>
<proteinExistence type="predicted"/>
<dbReference type="RefSeq" id="WP_263412806.1">
    <property type="nucleotide sequence ID" value="NZ_BAABBH010000001.1"/>
</dbReference>
<protein>
    <recommendedName>
        <fullName evidence="3">Helix-turn-helix domain-containing protein</fullName>
    </recommendedName>
</protein>